<keyword evidence="2" id="KW-0472">Membrane</keyword>
<accession>A0A7G9RC68</accession>
<gene>
    <name evidence="3" type="ORF">H9L09_01490</name>
</gene>
<feature type="region of interest" description="Disordered" evidence="1">
    <location>
        <begin position="52"/>
        <end position="95"/>
    </location>
</feature>
<sequence>MSDEIPPRGAGAPDGPAPAPAHSGRSWLVPLLAALVVLLVVGGIAFAWQQQRPGPGAGRAVAPGAGSAPGNAGSAGPGDAGSAAPGNAGTADPGGAGADVDLGTIAATGYHVDGPRRLSIVYVNGVPDCYGTAGRPRVVETAASVTVTIPRVPAPDADSPGASDRACIDLAVIGSVDVALAAPLGDRTVRDGSRGGAVLPLQSPPDDGT</sequence>
<keyword evidence="4" id="KW-1185">Reference proteome</keyword>
<name>A0A7G9RC68_9ACTN</name>
<dbReference type="AlphaFoldDB" id="A0A7G9RC68"/>
<feature type="transmembrane region" description="Helical" evidence="2">
    <location>
        <begin position="27"/>
        <end position="48"/>
    </location>
</feature>
<evidence type="ECO:0000256" key="1">
    <source>
        <dbReference type="SAM" id="MobiDB-lite"/>
    </source>
</evidence>
<evidence type="ECO:0000313" key="4">
    <source>
        <dbReference type="Proteomes" id="UP000515947"/>
    </source>
</evidence>
<feature type="region of interest" description="Disordered" evidence="1">
    <location>
        <begin position="186"/>
        <end position="209"/>
    </location>
</feature>
<keyword evidence="2" id="KW-0812">Transmembrane</keyword>
<reference evidence="3 4" key="1">
    <citation type="submission" date="2020-08" db="EMBL/GenBank/DDBJ databases">
        <title>Genome sequence of Nocardioides mesophilus KACC 16243T.</title>
        <authorList>
            <person name="Hyun D.-W."/>
            <person name="Bae J.-W."/>
        </authorList>
    </citation>
    <scope>NUCLEOTIDE SEQUENCE [LARGE SCALE GENOMIC DNA]</scope>
    <source>
        <strain evidence="3 4">KACC 16243</strain>
    </source>
</reference>
<feature type="region of interest" description="Disordered" evidence="1">
    <location>
        <begin position="1"/>
        <end position="22"/>
    </location>
</feature>
<evidence type="ECO:0000256" key="2">
    <source>
        <dbReference type="SAM" id="Phobius"/>
    </source>
</evidence>
<feature type="compositionally biased region" description="Low complexity" evidence="1">
    <location>
        <begin position="80"/>
        <end position="91"/>
    </location>
</feature>
<proteinExistence type="predicted"/>
<keyword evidence="2" id="KW-1133">Transmembrane helix</keyword>
<protein>
    <submittedName>
        <fullName evidence="3">Uncharacterized protein</fullName>
    </submittedName>
</protein>
<dbReference type="Proteomes" id="UP000515947">
    <property type="component" value="Chromosome"/>
</dbReference>
<dbReference type="RefSeq" id="WP_187579035.1">
    <property type="nucleotide sequence ID" value="NZ_CP060713.1"/>
</dbReference>
<feature type="compositionally biased region" description="Low complexity" evidence="1">
    <location>
        <begin position="58"/>
        <end position="72"/>
    </location>
</feature>
<evidence type="ECO:0000313" key="3">
    <source>
        <dbReference type="EMBL" id="QNN53193.1"/>
    </source>
</evidence>
<dbReference type="KEGG" id="nmes:H9L09_01490"/>
<organism evidence="3 4">
    <name type="scientific">Nocardioides mesophilus</name>
    <dbReference type="NCBI Taxonomy" id="433659"/>
    <lineage>
        <taxon>Bacteria</taxon>
        <taxon>Bacillati</taxon>
        <taxon>Actinomycetota</taxon>
        <taxon>Actinomycetes</taxon>
        <taxon>Propionibacteriales</taxon>
        <taxon>Nocardioidaceae</taxon>
        <taxon>Nocardioides</taxon>
    </lineage>
</organism>
<dbReference type="EMBL" id="CP060713">
    <property type="protein sequence ID" value="QNN53193.1"/>
    <property type="molecule type" value="Genomic_DNA"/>
</dbReference>